<keyword evidence="8" id="KW-0626">Porin</keyword>
<keyword evidence="4" id="KW-1134">Transmembrane beta strand</keyword>
<dbReference type="PANTHER" id="PTHR34501">
    <property type="entry name" value="PROTEIN YDDL-RELATED"/>
    <property type="match status" value="1"/>
</dbReference>
<dbReference type="InterPro" id="IPR002299">
    <property type="entry name" value="Porin_Neis"/>
</dbReference>
<evidence type="ECO:0000256" key="8">
    <source>
        <dbReference type="ARBA" id="ARBA00023114"/>
    </source>
</evidence>
<dbReference type="InterPro" id="IPR050298">
    <property type="entry name" value="Gram-neg_bact_OMP"/>
</dbReference>
<protein>
    <submittedName>
        <fullName evidence="13">Outer membrane protein (Porin)</fullName>
    </submittedName>
</protein>
<dbReference type="InterPro" id="IPR023614">
    <property type="entry name" value="Porin_dom_sf"/>
</dbReference>
<dbReference type="GO" id="GO:0006811">
    <property type="term" value="P:monoatomic ion transport"/>
    <property type="evidence" value="ECO:0007669"/>
    <property type="project" value="UniProtKB-KW"/>
</dbReference>
<keyword evidence="10" id="KW-0998">Cell outer membrane</keyword>
<dbReference type="CDD" id="cd00342">
    <property type="entry name" value="gram_neg_porins"/>
    <property type="match status" value="1"/>
</dbReference>
<name>A0AAQ1JW66_9BURK</name>
<dbReference type="RefSeq" id="WP_074985688.1">
    <property type="nucleotide sequence ID" value="NZ_CADFGN010000012.1"/>
</dbReference>
<evidence type="ECO:0000256" key="7">
    <source>
        <dbReference type="ARBA" id="ARBA00023065"/>
    </source>
</evidence>
<evidence type="ECO:0000256" key="9">
    <source>
        <dbReference type="ARBA" id="ARBA00023136"/>
    </source>
</evidence>
<accession>A0AAQ1JW66</accession>
<evidence type="ECO:0000256" key="5">
    <source>
        <dbReference type="ARBA" id="ARBA00022692"/>
    </source>
</evidence>
<dbReference type="SUPFAM" id="SSF56935">
    <property type="entry name" value="Porins"/>
    <property type="match status" value="1"/>
</dbReference>
<reference evidence="13 14" key="1">
    <citation type="submission" date="2016-10" db="EMBL/GenBank/DDBJ databases">
        <authorList>
            <person name="Varghese N."/>
            <person name="Submissions S."/>
        </authorList>
    </citation>
    <scope>NUCLEOTIDE SEQUENCE [LARGE SCALE GENOMIC DNA]</scope>
    <source>
        <strain evidence="13 14">LMG 22274</strain>
    </source>
</reference>
<dbReference type="PRINTS" id="PR00184">
    <property type="entry name" value="NEISSPPORIN"/>
</dbReference>
<evidence type="ECO:0000256" key="10">
    <source>
        <dbReference type="ARBA" id="ARBA00023237"/>
    </source>
</evidence>
<keyword evidence="6 11" id="KW-0732">Signal</keyword>
<evidence type="ECO:0000259" key="12">
    <source>
        <dbReference type="Pfam" id="PF13609"/>
    </source>
</evidence>
<dbReference type="PANTHER" id="PTHR34501:SF9">
    <property type="entry name" value="MAJOR OUTER MEMBRANE PROTEIN P.IA"/>
    <property type="match status" value="1"/>
</dbReference>
<dbReference type="Gene3D" id="2.40.160.10">
    <property type="entry name" value="Porin"/>
    <property type="match status" value="1"/>
</dbReference>
<evidence type="ECO:0000256" key="6">
    <source>
        <dbReference type="ARBA" id="ARBA00022729"/>
    </source>
</evidence>
<dbReference type="AlphaFoldDB" id="A0AAQ1JW66"/>
<dbReference type="InterPro" id="IPR033900">
    <property type="entry name" value="Gram_neg_porin_domain"/>
</dbReference>
<dbReference type="EMBL" id="FNZM01000014">
    <property type="protein sequence ID" value="SEK04717.1"/>
    <property type="molecule type" value="Genomic_DNA"/>
</dbReference>
<evidence type="ECO:0000256" key="3">
    <source>
        <dbReference type="ARBA" id="ARBA00022448"/>
    </source>
</evidence>
<comment type="caution">
    <text evidence="13">The sequence shown here is derived from an EMBL/GenBank/DDBJ whole genome shotgun (WGS) entry which is preliminary data.</text>
</comment>
<dbReference type="GO" id="GO:0015288">
    <property type="term" value="F:porin activity"/>
    <property type="evidence" value="ECO:0007669"/>
    <property type="project" value="UniProtKB-KW"/>
</dbReference>
<feature type="signal peptide" evidence="11">
    <location>
        <begin position="1"/>
        <end position="22"/>
    </location>
</feature>
<keyword evidence="5" id="KW-0812">Transmembrane</keyword>
<gene>
    <name evidence="13" type="ORF">SAMN05216550_114102</name>
</gene>
<dbReference type="Proteomes" id="UP000183529">
    <property type="component" value="Unassembled WGS sequence"/>
</dbReference>
<dbReference type="GO" id="GO:0046930">
    <property type="term" value="C:pore complex"/>
    <property type="evidence" value="ECO:0007669"/>
    <property type="project" value="UniProtKB-KW"/>
</dbReference>
<comment type="subunit">
    <text evidence="2">Homotrimer.</text>
</comment>
<keyword evidence="3" id="KW-0813">Transport</keyword>
<comment type="subcellular location">
    <subcellularLocation>
        <location evidence="1">Cell outer membrane</location>
        <topology evidence="1">Multi-pass membrane protein</topology>
    </subcellularLocation>
</comment>
<evidence type="ECO:0000256" key="1">
    <source>
        <dbReference type="ARBA" id="ARBA00004571"/>
    </source>
</evidence>
<keyword evidence="7" id="KW-0406">Ion transport</keyword>
<keyword evidence="9" id="KW-0472">Membrane</keyword>
<feature type="domain" description="Porin" evidence="12">
    <location>
        <begin position="12"/>
        <end position="344"/>
    </location>
</feature>
<dbReference type="Pfam" id="PF13609">
    <property type="entry name" value="Porin_4"/>
    <property type="match status" value="1"/>
</dbReference>
<dbReference type="GO" id="GO:0009279">
    <property type="term" value="C:cell outer membrane"/>
    <property type="evidence" value="ECO:0007669"/>
    <property type="project" value="UniProtKB-SubCell"/>
</dbReference>
<evidence type="ECO:0000256" key="11">
    <source>
        <dbReference type="SAM" id="SignalP"/>
    </source>
</evidence>
<evidence type="ECO:0000256" key="2">
    <source>
        <dbReference type="ARBA" id="ARBA00011233"/>
    </source>
</evidence>
<evidence type="ECO:0000313" key="13">
    <source>
        <dbReference type="EMBL" id="SEK04717.1"/>
    </source>
</evidence>
<evidence type="ECO:0000313" key="14">
    <source>
        <dbReference type="Proteomes" id="UP000183529"/>
    </source>
</evidence>
<proteinExistence type="predicted"/>
<organism evidence="13 14">
    <name type="scientific">Paraburkholderia tropica</name>
    <dbReference type="NCBI Taxonomy" id="92647"/>
    <lineage>
        <taxon>Bacteria</taxon>
        <taxon>Pseudomonadati</taxon>
        <taxon>Pseudomonadota</taxon>
        <taxon>Betaproteobacteria</taxon>
        <taxon>Burkholderiales</taxon>
        <taxon>Burkholderiaceae</taxon>
        <taxon>Paraburkholderia</taxon>
    </lineage>
</organism>
<sequence>MRVRRHGWCGIALAVAASGAAAAESGVTLYGVADTYMQYLSNDGKNTVALKSGGSTSSLFGLKGTEDLGGGLIAQFNVETGFNLNNGGLYADTSKLFFRQAWVGLKHEKYGSLSFGRQYDSSFRVVYPTDPFKVNEGLSPFASYVLAVDRNTLSTQYDSARLSNSVLYQTPRIGGVQLYTMYGFSETVTQPVPSTFGNTLNLGVNFTGGGLYAGLAYVYQHSGTARYASLPASIDLMNTEHFVAALAYRIGPVNLQANYSYNRPKGEPAPGSFTARFGSAHSMSIAEVGATIQATSIDEIQLAALYRNVRGAHDNTPGFQIGIDHWISKRTSLYARAGYFKNNGTATVSWPGVSVTEGGTKQAMGAVGMTHRF</sequence>
<evidence type="ECO:0000256" key="4">
    <source>
        <dbReference type="ARBA" id="ARBA00022452"/>
    </source>
</evidence>
<feature type="chain" id="PRO_5042937571" evidence="11">
    <location>
        <begin position="23"/>
        <end position="373"/>
    </location>
</feature>